<dbReference type="GO" id="GO:0006508">
    <property type="term" value="P:proteolysis"/>
    <property type="evidence" value="ECO:0007669"/>
    <property type="project" value="UniProtKB-KW"/>
</dbReference>
<feature type="disulfide bond" evidence="8">
    <location>
        <begin position="338"/>
        <end position="353"/>
    </location>
</feature>
<dbReference type="InterPro" id="IPR001073">
    <property type="entry name" value="C1q_dom"/>
</dbReference>
<dbReference type="InterPro" id="IPR000859">
    <property type="entry name" value="CUB_dom"/>
</dbReference>
<feature type="disulfide bond" evidence="8">
    <location>
        <begin position="377"/>
        <end position="392"/>
    </location>
</feature>
<comment type="caution">
    <text evidence="13">The sequence shown here is derived from an EMBL/GenBank/DDBJ whole genome shotgun (WGS) entry which is preliminary data.</text>
</comment>
<keyword evidence="2" id="KW-0964">Secreted</keyword>
<feature type="disulfide bond" evidence="8">
    <location>
        <begin position="357"/>
        <end position="369"/>
    </location>
</feature>
<feature type="compositionally biased region" description="Basic and acidic residues" evidence="9">
    <location>
        <begin position="646"/>
        <end position="656"/>
    </location>
</feature>
<evidence type="ECO:0000313" key="13">
    <source>
        <dbReference type="EMBL" id="KAK1798101.1"/>
    </source>
</evidence>
<dbReference type="InterPro" id="IPR001314">
    <property type="entry name" value="Peptidase_S1A"/>
</dbReference>
<evidence type="ECO:0000256" key="1">
    <source>
        <dbReference type="ARBA" id="ARBA00004613"/>
    </source>
</evidence>
<keyword evidence="5" id="KW-0378">Hydrolase</keyword>
<evidence type="ECO:0000256" key="2">
    <source>
        <dbReference type="ARBA" id="ARBA00022525"/>
    </source>
</evidence>
<dbReference type="Proteomes" id="UP001239994">
    <property type="component" value="Unassembled WGS sequence"/>
</dbReference>
<feature type="domain" description="CUB" evidence="10">
    <location>
        <begin position="207"/>
        <end position="316"/>
    </location>
</feature>
<feature type="region of interest" description="Disordered" evidence="9">
    <location>
        <begin position="646"/>
        <end position="689"/>
    </location>
</feature>
<evidence type="ECO:0000313" key="14">
    <source>
        <dbReference type="Proteomes" id="UP001239994"/>
    </source>
</evidence>
<evidence type="ECO:0000259" key="11">
    <source>
        <dbReference type="PROSITE" id="PS50240"/>
    </source>
</evidence>
<evidence type="ECO:0000256" key="6">
    <source>
        <dbReference type="ARBA" id="ARBA00022825"/>
    </source>
</evidence>
<feature type="domain" description="Peptidase S1" evidence="11">
    <location>
        <begin position="403"/>
        <end position="584"/>
    </location>
</feature>
<evidence type="ECO:0000256" key="9">
    <source>
        <dbReference type="SAM" id="MobiDB-lite"/>
    </source>
</evidence>
<dbReference type="AlphaFoldDB" id="A0AAD8ZHD0"/>
<keyword evidence="7 8" id="KW-1015">Disulfide bond</keyword>
<dbReference type="InterPro" id="IPR008983">
    <property type="entry name" value="Tumour_necrosis_fac-like_dom"/>
</dbReference>
<keyword evidence="3" id="KW-0645">Protease</keyword>
<dbReference type="PROSITE" id="PS01180">
    <property type="entry name" value="CUB"/>
    <property type="match status" value="1"/>
</dbReference>
<dbReference type="InterPro" id="IPR035914">
    <property type="entry name" value="Sperma_CUB_dom_sf"/>
</dbReference>
<protein>
    <submittedName>
        <fullName evidence="13">Uncharacterized protein</fullName>
    </submittedName>
</protein>
<dbReference type="InterPro" id="IPR036055">
    <property type="entry name" value="LDL_receptor-like_sf"/>
</dbReference>
<dbReference type="PROSITE" id="PS50871">
    <property type="entry name" value="C1Q"/>
    <property type="match status" value="1"/>
</dbReference>
<keyword evidence="4" id="KW-0732">Signal</keyword>
<comment type="caution">
    <text evidence="8">Lacks conserved residue(s) required for the propagation of feature annotation.</text>
</comment>
<evidence type="ECO:0000259" key="12">
    <source>
        <dbReference type="PROSITE" id="PS50871"/>
    </source>
</evidence>
<dbReference type="Gene3D" id="2.60.120.40">
    <property type="match status" value="1"/>
</dbReference>
<dbReference type="FunFam" id="2.60.120.290:FF:000027">
    <property type="entry name" value="Transmembrane serine protease 6"/>
    <property type="match status" value="1"/>
</dbReference>
<evidence type="ECO:0000256" key="5">
    <source>
        <dbReference type="ARBA" id="ARBA00022801"/>
    </source>
</evidence>
<dbReference type="InterPro" id="IPR008160">
    <property type="entry name" value="Collagen"/>
</dbReference>
<feature type="domain" description="C1q" evidence="12">
    <location>
        <begin position="688"/>
        <end position="826"/>
    </location>
</feature>
<dbReference type="CDD" id="cd00112">
    <property type="entry name" value="LDLa"/>
    <property type="match status" value="2"/>
</dbReference>
<keyword evidence="6" id="KW-0720">Serine protease</keyword>
<evidence type="ECO:0000256" key="7">
    <source>
        <dbReference type="ARBA" id="ARBA00023157"/>
    </source>
</evidence>
<dbReference type="GO" id="GO:0005576">
    <property type="term" value="C:extracellular region"/>
    <property type="evidence" value="ECO:0007669"/>
    <property type="project" value="UniProtKB-SubCell"/>
</dbReference>
<dbReference type="FunFam" id="2.60.120.40:FF:000029">
    <property type="entry name" value="Complement C1q tumor necrosis factor-related protein 1"/>
    <property type="match status" value="1"/>
</dbReference>
<dbReference type="PROSITE" id="PS00134">
    <property type="entry name" value="TRYPSIN_HIS"/>
    <property type="match status" value="1"/>
</dbReference>
<dbReference type="SMART" id="SM00110">
    <property type="entry name" value="C1Q"/>
    <property type="match status" value="1"/>
</dbReference>
<dbReference type="PROSITE" id="PS50240">
    <property type="entry name" value="TRYPSIN_DOM"/>
    <property type="match status" value="1"/>
</dbReference>
<keyword evidence="14" id="KW-1185">Reference proteome</keyword>
<evidence type="ECO:0000256" key="8">
    <source>
        <dbReference type="PROSITE-ProRule" id="PRU00124"/>
    </source>
</evidence>
<reference evidence="13" key="1">
    <citation type="submission" date="2023-03" db="EMBL/GenBank/DDBJ databases">
        <title>Electrophorus voltai genome.</title>
        <authorList>
            <person name="Bian C."/>
        </authorList>
    </citation>
    <scope>NUCLEOTIDE SEQUENCE</scope>
    <source>
        <strain evidence="13">CB-2022</strain>
        <tissue evidence="13">Muscle</tissue>
    </source>
</reference>
<comment type="subcellular location">
    <subcellularLocation>
        <location evidence="1">Secreted</location>
    </subcellularLocation>
</comment>
<dbReference type="InterPro" id="IPR018114">
    <property type="entry name" value="TRYPSIN_HIS"/>
</dbReference>
<dbReference type="InterPro" id="IPR009003">
    <property type="entry name" value="Peptidase_S1_PA"/>
</dbReference>
<dbReference type="InterPro" id="IPR001254">
    <property type="entry name" value="Trypsin_dom"/>
</dbReference>
<dbReference type="CDD" id="cd00190">
    <property type="entry name" value="Tryp_SPc"/>
    <property type="match status" value="1"/>
</dbReference>
<dbReference type="EMBL" id="JAROKS010000012">
    <property type="protein sequence ID" value="KAK1798101.1"/>
    <property type="molecule type" value="Genomic_DNA"/>
</dbReference>
<organism evidence="13 14">
    <name type="scientific">Electrophorus voltai</name>
    <dbReference type="NCBI Taxonomy" id="2609070"/>
    <lineage>
        <taxon>Eukaryota</taxon>
        <taxon>Metazoa</taxon>
        <taxon>Chordata</taxon>
        <taxon>Craniata</taxon>
        <taxon>Vertebrata</taxon>
        <taxon>Euteleostomi</taxon>
        <taxon>Actinopterygii</taxon>
        <taxon>Neopterygii</taxon>
        <taxon>Teleostei</taxon>
        <taxon>Ostariophysi</taxon>
        <taxon>Gymnotiformes</taxon>
        <taxon>Gymnotoidei</taxon>
        <taxon>Gymnotidae</taxon>
        <taxon>Electrophorus</taxon>
    </lineage>
</organism>
<dbReference type="Pfam" id="PF01391">
    <property type="entry name" value="Collagen"/>
    <property type="match status" value="1"/>
</dbReference>
<dbReference type="PANTHER" id="PTHR24252">
    <property type="entry name" value="ACROSIN-RELATED"/>
    <property type="match status" value="1"/>
</dbReference>
<dbReference type="SUPFAM" id="SSF50494">
    <property type="entry name" value="Trypsin-like serine proteases"/>
    <property type="match status" value="1"/>
</dbReference>
<sequence>MLVPKVEKLVKSTDLARYFKSTTVFAFGEGSVVAHFWLILSLPGSHVEKVTMQRVNESLWRALQSFGERGVEDRADCCSYLLLLSSFSITGYCYRYQSVISPGRVVLRGPNTQRSSCLWHLRAPVGSQLKLRVEWLLPECRDRLAVYDSLAPADSTLITSLYGCSRHEQVVQVLSSADWMTVVWKQGQYNYKDPFSLSAQAWPIRNCSYNIELERKDGIQGTLQTPFYPSYYPPDTNCTWHFTVPSAEYGLTLEYEGYYLSRASYTQACTQGQMCGVRSLQPYAERLYLHTPTTTVTMTSEVSLTGPGLQVHYSIFNQSDPCPDQFLCSINGLCVPACDGISDCPSKLDERNCGVLCTDMTYMCADGTCLKKPNPACDFITDCPDASDEKYCDCGLRQFSTRVVGGVSAVDGEWPWQASLQVSGQHICGGALISAQWVVSAAHCFYDDRLYSPSLWTVYLGKLSLQGTSQTEEALRISHIHLHQYYDDETHDYDLALLRLERSVSVGTLAQPACLPPATHQLEPGLLCWVTGWGALREGGGTSDVLQKVDVQLVSEDACVRSYGYITPRMLCAGYRSGGKDACQILAHYSNCSTSLYLYISLSRVPPRYCRRCCDHLDPPLSPSSRPVTYQTPEVRTFINMTILKGDKGDRGERGTPGKAGAEGPPGSRGTMGPKGSKGQAGVPGDPCKKHQSAFSVGRRKALHSVDYYQALLFDTVFVNMDEHFNMFKGKFHCYVPGIYFFNVNIHTWNFKETYLHVMHNEREQVILYAQPSDRSIMQSQSVMLRLELADEVWVRLYKRERENAVYSDDVDVYITFSGYLVAPVE</sequence>
<dbReference type="Pfam" id="PF00089">
    <property type="entry name" value="Trypsin"/>
    <property type="match status" value="1"/>
</dbReference>
<dbReference type="InterPro" id="IPR002172">
    <property type="entry name" value="LDrepeatLR_classA_rpt"/>
</dbReference>
<dbReference type="SMART" id="SM00020">
    <property type="entry name" value="Tryp_SPc"/>
    <property type="match status" value="1"/>
</dbReference>
<dbReference type="SUPFAM" id="SSF49854">
    <property type="entry name" value="Spermadhesin, CUB domain"/>
    <property type="match status" value="2"/>
</dbReference>
<evidence type="ECO:0000259" key="10">
    <source>
        <dbReference type="PROSITE" id="PS01180"/>
    </source>
</evidence>
<dbReference type="Gene3D" id="2.40.10.10">
    <property type="entry name" value="Trypsin-like serine proteases"/>
    <property type="match status" value="1"/>
</dbReference>
<dbReference type="SUPFAM" id="SSF49842">
    <property type="entry name" value="TNF-like"/>
    <property type="match status" value="1"/>
</dbReference>
<dbReference type="Pfam" id="PF00386">
    <property type="entry name" value="C1q"/>
    <property type="match status" value="1"/>
</dbReference>
<dbReference type="InterPro" id="IPR023415">
    <property type="entry name" value="LDLR_class-A_CS"/>
</dbReference>
<evidence type="ECO:0000256" key="4">
    <source>
        <dbReference type="ARBA" id="ARBA00022729"/>
    </source>
</evidence>
<feature type="disulfide bond" evidence="8">
    <location>
        <begin position="322"/>
        <end position="334"/>
    </location>
</feature>
<dbReference type="PRINTS" id="PR00722">
    <property type="entry name" value="CHYMOTRYPSIN"/>
</dbReference>
<dbReference type="PANTHER" id="PTHR24252:SF20">
    <property type="entry name" value="LOW QUALITY PROTEIN: TRANSMEMBRANE PROTEASE SERINE 6"/>
    <property type="match status" value="1"/>
</dbReference>
<dbReference type="Gene3D" id="4.10.400.10">
    <property type="entry name" value="Low-density Lipoprotein Receptor"/>
    <property type="match status" value="1"/>
</dbReference>
<dbReference type="GO" id="GO:0004252">
    <property type="term" value="F:serine-type endopeptidase activity"/>
    <property type="evidence" value="ECO:0007669"/>
    <property type="project" value="InterPro"/>
</dbReference>
<name>A0AAD8ZHD0_9TELE</name>
<evidence type="ECO:0000256" key="3">
    <source>
        <dbReference type="ARBA" id="ARBA00022670"/>
    </source>
</evidence>
<dbReference type="Gene3D" id="2.60.120.290">
    <property type="entry name" value="Spermadhesin, CUB domain"/>
    <property type="match status" value="2"/>
</dbReference>
<dbReference type="PROSITE" id="PS01209">
    <property type="entry name" value="LDLRA_1"/>
    <property type="match status" value="1"/>
</dbReference>
<dbReference type="SUPFAM" id="SSF82671">
    <property type="entry name" value="SEA domain"/>
    <property type="match status" value="1"/>
</dbReference>
<dbReference type="InterPro" id="IPR036364">
    <property type="entry name" value="SEA_dom_sf"/>
</dbReference>
<dbReference type="PROSITE" id="PS50068">
    <property type="entry name" value="LDLRA_2"/>
    <property type="match status" value="2"/>
</dbReference>
<dbReference type="PRINTS" id="PR00007">
    <property type="entry name" value="COMPLEMNTC1Q"/>
</dbReference>
<dbReference type="FunFam" id="2.40.10.10:FF:000003">
    <property type="entry name" value="Transmembrane serine protease 3"/>
    <property type="match status" value="1"/>
</dbReference>
<proteinExistence type="predicted"/>
<gene>
    <name evidence="13" type="ORF">P4O66_000602</name>
</gene>
<dbReference type="SMART" id="SM00192">
    <property type="entry name" value="LDLa"/>
    <property type="match status" value="2"/>
</dbReference>
<accession>A0AAD8ZHD0</accession>
<dbReference type="InterPro" id="IPR043504">
    <property type="entry name" value="Peptidase_S1_PA_chymotrypsin"/>
</dbReference>